<protein>
    <submittedName>
        <fullName evidence="2">Acid protease</fullName>
    </submittedName>
</protein>
<feature type="region of interest" description="Disordered" evidence="1">
    <location>
        <begin position="119"/>
        <end position="147"/>
    </location>
</feature>
<evidence type="ECO:0000313" key="3">
    <source>
        <dbReference type="Proteomes" id="UP000623467"/>
    </source>
</evidence>
<dbReference type="GO" id="GO:0006508">
    <property type="term" value="P:proteolysis"/>
    <property type="evidence" value="ECO:0007669"/>
    <property type="project" value="UniProtKB-KW"/>
</dbReference>
<dbReference type="EMBL" id="JACAZH010000054">
    <property type="protein sequence ID" value="KAF7333565.1"/>
    <property type="molecule type" value="Genomic_DNA"/>
</dbReference>
<dbReference type="AlphaFoldDB" id="A0A8H7CDU9"/>
<keyword evidence="3" id="KW-1185">Reference proteome</keyword>
<dbReference type="Proteomes" id="UP000623467">
    <property type="component" value="Unassembled WGS sequence"/>
</dbReference>
<dbReference type="OrthoDB" id="3045294at2759"/>
<keyword evidence="2" id="KW-0645">Protease</keyword>
<evidence type="ECO:0000256" key="1">
    <source>
        <dbReference type="SAM" id="MobiDB-lite"/>
    </source>
</evidence>
<comment type="caution">
    <text evidence="2">The sequence shown here is derived from an EMBL/GenBank/DDBJ whole genome shotgun (WGS) entry which is preliminary data.</text>
</comment>
<proteinExistence type="predicted"/>
<dbReference type="GO" id="GO:0008233">
    <property type="term" value="F:peptidase activity"/>
    <property type="evidence" value="ECO:0007669"/>
    <property type="project" value="UniProtKB-KW"/>
</dbReference>
<organism evidence="2 3">
    <name type="scientific">Mycena sanguinolenta</name>
    <dbReference type="NCBI Taxonomy" id="230812"/>
    <lineage>
        <taxon>Eukaryota</taxon>
        <taxon>Fungi</taxon>
        <taxon>Dikarya</taxon>
        <taxon>Basidiomycota</taxon>
        <taxon>Agaricomycotina</taxon>
        <taxon>Agaricomycetes</taxon>
        <taxon>Agaricomycetidae</taxon>
        <taxon>Agaricales</taxon>
        <taxon>Marasmiineae</taxon>
        <taxon>Mycenaceae</taxon>
        <taxon>Mycena</taxon>
    </lineage>
</organism>
<feature type="compositionally biased region" description="Basic and acidic residues" evidence="1">
    <location>
        <begin position="478"/>
        <end position="560"/>
    </location>
</feature>
<feature type="region of interest" description="Disordered" evidence="1">
    <location>
        <begin position="455"/>
        <end position="567"/>
    </location>
</feature>
<reference evidence="2" key="1">
    <citation type="submission" date="2020-05" db="EMBL/GenBank/DDBJ databases">
        <title>Mycena genomes resolve the evolution of fungal bioluminescence.</title>
        <authorList>
            <person name="Tsai I.J."/>
        </authorList>
    </citation>
    <scope>NUCLEOTIDE SEQUENCE</scope>
    <source>
        <strain evidence="2">160909Yilan</strain>
    </source>
</reference>
<dbReference type="PRINTS" id="PR01217">
    <property type="entry name" value="PRICHEXTENSN"/>
</dbReference>
<evidence type="ECO:0000313" key="2">
    <source>
        <dbReference type="EMBL" id="KAF7333565.1"/>
    </source>
</evidence>
<keyword evidence="2" id="KW-0378">Hydrolase</keyword>
<feature type="compositionally biased region" description="Acidic residues" evidence="1">
    <location>
        <begin position="129"/>
        <end position="139"/>
    </location>
</feature>
<sequence length="567" mass="64191">MSRQKQSKPKQARKPKEMFQPYDADAVPGIMPLPALSHVVTNRSTEFAVPVPNSHQRSWILDVALRGVSLPKLKGKRALEFYANVKDDAFKQKAFKHVSQPGDVDEEAVIPMLMADWKEKNKKNKTQDESDNEESDNEGEDKNQREGLLHGFPLSGWRVAIQKVISNKRTADGTRERNQSKKAQSGVDDSALAKLFGLASYTGRHKFRDERHDEIYEFSKTLPGPMNAGGKFVKAEAMLWAKEDQASWESAATAEEDVDWTERQQLVVEGFNTMVDRLHATRKFRPFVATMLMAWLNDEGNIVTEAVPGDIDVGQKFDEKFEQLVKDNVNGMREWAEQPLKDYSATLEHSRKASTVLFPIMPEGLKHVTPTDLTPTITQFLTESYRKFFSFIRNKRSVALEPNQYYDAARFPMKFASTGLTDFTVGQWYELATNLATMAGSGTAGFFRELSVLDRTDTPRPESPTFTDVDRPCTPSPRPDEPPRTASPRLEKSPRTLSPRPDERRRTPSPRPDEPPRTPSPRLDERRRTPSPRPDEPPRTPSPRPDEPPRTPSPRPDKPPPHTHAAA</sequence>
<gene>
    <name evidence="2" type="ORF">MSAN_02415500</name>
</gene>
<name>A0A8H7CDU9_9AGAR</name>
<accession>A0A8H7CDU9</accession>